<feature type="compositionally biased region" description="Low complexity" evidence="4">
    <location>
        <begin position="423"/>
        <end position="433"/>
    </location>
</feature>
<comment type="caution">
    <text evidence="8">The sequence shown here is derived from an EMBL/GenBank/DDBJ whole genome shotgun (WGS) entry which is preliminary data.</text>
</comment>
<evidence type="ECO:0000259" key="7">
    <source>
        <dbReference type="PROSITE" id="PS51444"/>
    </source>
</evidence>
<feature type="compositionally biased region" description="Polar residues" evidence="4">
    <location>
        <begin position="367"/>
        <end position="378"/>
    </location>
</feature>
<feature type="domain" description="FH2" evidence="7">
    <location>
        <begin position="464"/>
        <end position="887"/>
    </location>
</feature>
<keyword evidence="5" id="KW-0812">Transmembrane</keyword>
<feature type="compositionally biased region" description="Polar residues" evidence="4">
    <location>
        <begin position="248"/>
        <end position="257"/>
    </location>
</feature>
<dbReference type="Gene3D" id="1.20.58.2220">
    <property type="entry name" value="Formin, FH2 domain"/>
    <property type="match status" value="1"/>
</dbReference>
<dbReference type="PANTHER" id="PTHR23213">
    <property type="entry name" value="FORMIN-RELATED"/>
    <property type="match status" value="1"/>
</dbReference>
<dbReference type="PROSITE" id="PS51444">
    <property type="entry name" value="FH2"/>
    <property type="match status" value="1"/>
</dbReference>
<evidence type="ECO:0000313" key="8">
    <source>
        <dbReference type="EMBL" id="MCD7457024.1"/>
    </source>
</evidence>
<feature type="transmembrane region" description="Helical" evidence="5">
    <location>
        <begin position="123"/>
        <end position="145"/>
    </location>
</feature>
<feature type="coiled-coil region" evidence="3">
    <location>
        <begin position="630"/>
        <end position="657"/>
    </location>
</feature>
<keyword evidence="3" id="KW-0175">Coiled coil</keyword>
<keyword evidence="5" id="KW-1133">Transmembrane helix</keyword>
<evidence type="ECO:0000313" key="9">
    <source>
        <dbReference type="Proteomes" id="UP000823775"/>
    </source>
</evidence>
<keyword evidence="6" id="KW-0732">Signal</keyword>
<protein>
    <recommendedName>
        <fullName evidence="2">Formin-like protein</fullName>
    </recommendedName>
</protein>
<evidence type="ECO:0000256" key="3">
    <source>
        <dbReference type="SAM" id="Coils"/>
    </source>
</evidence>
<keyword evidence="9" id="KW-1185">Reference proteome</keyword>
<gene>
    <name evidence="8" type="ORF">HAX54_033919</name>
</gene>
<dbReference type="InterPro" id="IPR042201">
    <property type="entry name" value="FH2_Formin_sf"/>
</dbReference>
<name>A0ABS8SE12_DATST</name>
<evidence type="ECO:0000256" key="1">
    <source>
        <dbReference type="ARBA" id="ARBA00025793"/>
    </source>
</evidence>
<dbReference type="PANTHER" id="PTHR23213:SF338">
    <property type="entry name" value="FORMIN-LIKE PROTEIN 6"/>
    <property type="match status" value="1"/>
</dbReference>
<keyword evidence="5" id="KW-0472">Membrane</keyword>
<feature type="chain" id="PRO_5047213781" description="Formin-like protein" evidence="6">
    <location>
        <begin position="25"/>
        <end position="912"/>
    </location>
</feature>
<proteinExistence type="inferred from homology"/>
<feature type="compositionally biased region" description="Polar residues" evidence="4">
    <location>
        <begin position="158"/>
        <end position="168"/>
    </location>
</feature>
<dbReference type="Proteomes" id="UP000823775">
    <property type="component" value="Unassembled WGS sequence"/>
</dbReference>
<evidence type="ECO:0000256" key="5">
    <source>
        <dbReference type="SAM" id="Phobius"/>
    </source>
</evidence>
<reference evidence="8 9" key="1">
    <citation type="journal article" date="2021" name="BMC Genomics">
        <title>Datura genome reveals duplications of psychoactive alkaloid biosynthetic genes and high mutation rate following tissue culture.</title>
        <authorList>
            <person name="Rajewski A."/>
            <person name="Carter-House D."/>
            <person name="Stajich J."/>
            <person name="Litt A."/>
        </authorList>
    </citation>
    <scope>NUCLEOTIDE SEQUENCE [LARGE SCALE GENOMIC DNA]</scope>
    <source>
        <strain evidence="8">AR-01</strain>
    </source>
</reference>
<organism evidence="8 9">
    <name type="scientific">Datura stramonium</name>
    <name type="common">Jimsonweed</name>
    <name type="synonym">Common thornapple</name>
    <dbReference type="NCBI Taxonomy" id="4076"/>
    <lineage>
        <taxon>Eukaryota</taxon>
        <taxon>Viridiplantae</taxon>
        <taxon>Streptophyta</taxon>
        <taxon>Embryophyta</taxon>
        <taxon>Tracheophyta</taxon>
        <taxon>Spermatophyta</taxon>
        <taxon>Magnoliopsida</taxon>
        <taxon>eudicotyledons</taxon>
        <taxon>Gunneridae</taxon>
        <taxon>Pentapetalae</taxon>
        <taxon>asterids</taxon>
        <taxon>lamiids</taxon>
        <taxon>Solanales</taxon>
        <taxon>Solanaceae</taxon>
        <taxon>Solanoideae</taxon>
        <taxon>Datureae</taxon>
        <taxon>Datura</taxon>
    </lineage>
</organism>
<feature type="region of interest" description="Disordered" evidence="4">
    <location>
        <begin position="203"/>
        <end position="275"/>
    </location>
</feature>
<comment type="similarity">
    <text evidence="1">Belongs to the formin-like family. Class-I subfamily.</text>
</comment>
<accession>A0ABS8SE12</accession>
<dbReference type="EMBL" id="JACEIK010000436">
    <property type="protein sequence ID" value="MCD7457024.1"/>
    <property type="molecule type" value="Genomic_DNA"/>
</dbReference>
<dbReference type="InterPro" id="IPR027643">
    <property type="entry name" value="Formin-like_plant"/>
</dbReference>
<dbReference type="InterPro" id="IPR015425">
    <property type="entry name" value="FH2_Formin"/>
</dbReference>
<dbReference type="SMART" id="SM00498">
    <property type="entry name" value="FH2"/>
    <property type="match status" value="1"/>
</dbReference>
<feature type="signal peptide" evidence="6">
    <location>
        <begin position="1"/>
        <end position="24"/>
    </location>
</feature>
<sequence>MRAHPICNLLLTLILIVTTSFTAAAREAAETQIQDLIDRPKTRRILHQPLFPSTSSYPPPPEVVSEPIFPSPDHPFFPEVPAVATPDQTQQQQAPPIQPNGTPVSRTNPIATHQPATNPTKKLAIAVSVGIVTLGMLSALGFYIYKHRAKHPDETQKLVGNSSNSFHTRTNEEESRMPPSNFLYIGTVEPSSASQNQFNQHSNDVVANASPYRKLSPAKKSERYRPSPELQPLPPLRNHRVVFPPPTIINSPDQRISSSDEENHHETKFYKPYNTSSSIVTKSRVENHVNNNNSIPHSKRTSPRLSLSCSSPDIKRAIVPSVKQTSPPSPPPQQELPLQHKKPTLNYVPQRVKFSAPPPPPDMSRLKSISNQSPQTSKVLAPAPPPPPPPPPPPLSTSRKLGGRVGSRATNSIEPPVIERSQRSSPSISSPEKPQSRSPTQKSAHVSEKRSPLEEQNRRAIHDTDNTDESKPRLKPLHWDKVPATSERATVWDQLKSSSFQLNEDMMESLFGCKSVNSVPNEATKRSVRPPVEKENRVLDPKKSQNIAIMLRALNVTKDEVSEALLDGNAEGLGPELLESLVKMAPTKEEEIKLRDYEGDTSKLGSAERFLKAILDIPFAFKRVEAMLYRANFDAEVRDLRKSFQTLEEASQELKNSRLFLKLLEAVLRAGNRMNVGTNRGDARAFKLETLLKLIDIKGTDGKTTLLHFVVQEIIRSEGLGSDTKDDNLPNMSNIKFKEEEFKKQGLQVVAGLSRELGNVKKAAGMDSDVLSGYVSKLEAGLVKVRSILQYEKKGMEGNFFASMKVFLKEAEDGLVRIKAEERKALSMVKEVTEYFHGDAAKEEAHPLRIFMIVRDFLCILDSVCKDVGMMQDRTMIGAARSFRIATTASLPVLNRYNARQDRSWDDDSSSP</sequence>
<dbReference type="Pfam" id="PF02181">
    <property type="entry name" value="FH2"/>
    <property type="match status" value="1"/>
</dbReference>
<feature type="compositionally biased region" description="Basic and acidic residues" evidence="4">
    <location>
        <begin position="445"/>
        <end position="477"/>
    </location>
</feature>
<feature type="compositionally biased region" description="Pro residues" evidence="4">
    <location>
        <begin position="382"/>
        <end position="395"/>
    </location>
</feature>
<evidence type="ECO:0000256" key="2">
    <source>
        <dbReference type="RuleBase" id="RU361260"/>
    </source>
</evidence>
<feature type="region of interest" description="Disordered" evidence="4">
    <location>
        <begin position="155"/>
        <end position="179"/>
    </location>
</feature>
<feature type="region of interest" description="Disordered" evidence="4">
    <location>
        <begin position="289"/>
        <end position="477"/>
    </location>
</feature>
<dbReference type="SUPFAM" id="SSF101447">
    <property type="entry name" value="Formin homology 2 domain (FH2 domain)"/>
    <property type="match status" value="1"/>
</dbReference>
<evidence type="ECO:0000256" key="6">
    <source>
        <dbReference type="SAM" id="SignalP"/>
    </source>
</evidence>
<evidence type="ECO:0000256" key="4">
    <source>
        <dbReference type="SAM" id="MobiDB-lite"/>
    </source>
</evidence>